<dbReference type="Pfam" id="PF15474">
    <property type="entry name" value="MU117"/>
    <property type="match status" value="1"/>
</dbReference>
<keyword evidence="3" id="KW-1185">Reference proteome</keyword>
<sequence length="153" mass="16248">MRITIAVLWAFVAIAAAGTIPVPRSNADLMEAGSSPALTSPLVKRDSYDCKGSSMCKSLQVRACDEAVNDKLIRNNDVNYGAPGSGRGRTGACSAIASGYGCGVFIQGKSHCARTGNEMWWDYQDIRKNNCGKCGSKHWGDGCLTTINYVSGC</sequence>
<reference evidence="2" key="1">
    <citation type="submission" date="2023-06" db="EMBL/GenBank/DDBJ databases">
        <title>Genome-scale phylogeny and comparative genomics of the fungal order Sordariales.</title>
        <authorList>
            <consortium name="Lawrence Berkeley National Laboratory"/>
            <person name="Hensen N."/>
            <person name="Bonometti L."/>
            <person name="Westerberg I."/>
            <person name="Brannstrom I.O."/>
            <person name="Guillou S."/>
            <person name="Cros-Aarteil S."/>
            <person name="Calhoun S."/>
            <person name="Haridas S."/>
            <person name="Kuo A."/>
            <person name="Mondo S."/>
            <person name="Pangilinan J."/>
            <person name="Riley R."/>
            <person name="LaButti K."/>
            <person name="Andreopoulos B."/>
            <person name="Lipzen A."/>
            <person name="Chen C."/>
            <person name="Yanf M."/>
            <person name="Daum C."/>
            <person name="Ng V."/>
            <person name="Clum A."/>
            <person name="Steindorff A."/>
            <person name="Ohm R."/>
            <person name="Martin F."/>
            <person name="Silar P."/>
            <person name="Natvig D."/>
            <person name="Lalanne C."/>
            <person name="Gautier V."/>
            <person name="Ament-velasquez S.L."/>
            <person name="Kruys A."/>
            <person name="Hutchinson M.I."/>
            <person name="Powell A.J."/>
            <person name="Barry K."/>
            <person name="Miller A.N."/>
            <person name="Grigoriev I.V."/>
            <person name="Debuchy R."/>
            <person name="Gladieux P."/>
            <person name="Thoren M.H."/>
            <person name="Johannesson H."/>
        </authorList>
    </citation>
    <scope>NUCLEOTIDE SEQUENCE</scope>
    <source>
        <strain evidence="2">SMH3187-1</strain>
    </source>
</reference>
<dbReference type="AlphaFoldDB" id="A0AA40EVR7"/>
<keyword evidence="1" id="KW-0732">Signal</keyword>
<comment type="caution">
    <text evidence="2">The sequence shown here is derived from an EMBL/GenBank/DDBJ whole genome shotgun (WGS) entry which is preliminary data.</text>
</comment>
<evidence type="ECO:0000313" key="2">
    <source>
        <dbReference type="EMBL" id="KAK0746468.1"/>
    </source>
</evidence>
<accession>A0AA40EVR7</accession>
<dbReference type="Proteomes" id="UP001172155">
    <property type="component" value="Unassembled WGS sequence"/>
</dbReference>
<protein>
    <submittedName>
        <fullName evidence="2">Uncharacterized protein</fullName>
    </submittedName>
</protein>
<dbReference type="Gene3D" id="3.30.430.10">
    <property type="entry name" value="Killer Toxin P4, subunit A"/>
    <property type="match status" value="1"/>
</dbReference>
<proteinExistence type="predicted"/>
<name>A0AA40EVR7_9PEZI</name>
<organism evidence="2 3">
    <name type="scientific">Schizothecium vesticola</name>
    <dbReference type="NCBI Taxonomy" id="314040"/>
    <lineage>
        <taxon>Eukaryota</taxon>
        <taxon>Fungi</taxon>
        <taxon>Dikarya</taxon>
        <taxon>Ascomycota</taxon>
        <taxon>Pezizomycotina</taxon>
        <taxon>Sordariomycetes</taxon>
        <taxon>Sordariomycetidae</taxon>
        <taxon>Sordariales</taxon>
        <taxon>Schizotheciaceae</taxon>
        <taxon>Schizothecium</taxon>
    </lineage>
</organism>
<feature type="chain" id="PRO_5041344939" evidence="1">
    <location>
        <begin position="18"/>
        <end position="153"/>
    </location>
</feature>
<gene>
    <name evidence="2" type="ORF">B0T18DRAFT_429430</name>
</gene>
<dbReference type="EMBL" id="JAUKUD010000004">
    <property type="protein sequence ID" value="KAK0746468.1"/>
    <property type="molecule type" value="Genomic_DNA"/>
</dbReference>
<evidence type="ECO:0000313" key="3">
    <source>
        <dbReference type="Proteomes" id="UP001172155"/>
    </source>
</evidence>
<evidence type="ECO:0000256" key="1">
    <source>
        <dbReference type="SAM" id="SignalP"/>
    </source>
</evidence>
<dbReference type="InterPro" id="IPR029167">
    <property type="entry name" value="Mug117"/>
</dbReference>
<feature type="signal peptide" evidence="1">
    <location>
        <begin position="1"/>
        <end position="17"/>
    </location>
</feature>